<dbReference type="AlphaFoldDB" id="A0A133VF73"/>
<dbReference type="Gene3D" id="3.10.450.50">
    <property type="match status" value="1"/>
</dbReference>
<evidence type="ECO:0000313" key="1">
    <source>
        <dbReference type="EMBL" id="KXB05085.1"/>
    </source>
</evidence>
<proteinExistence type="predicted"/>
<reference evidence="1 2" key="1">
    <citation type="journal article" date="2016" name="Sci. Rep.">
        <title>Metabolic traits of an uncultured archaeal lineage -MSBL1- from brine pools of the Red Sea.</title>
        <authorList>
            <person name="Mwirichia R."/>
            <person name="Alam I."/>
            <person name="Rashid M."/>
            <person name="Vinu M."/>
            <person name="Ba-Alawi W."/>
            <person name="Anthony Kamau A."/>
            <person name="Kamanda Ngugi D."/>
            <person name="Goker M."/>
            <person name="Klenk H.P."/>
            <person name="Bajic V."/>
            <person name="Stingl U."/>
        </authorList>
    </citation>
    <scope>NUCLEOTIDE SEQUENCE [LARGE SCALE GENOMIC DNA]</scope>
    <source>
        <strain evidence="1">SCGC-AAA382A13</strain>
    </source>
</reference>
<evidence type="ECO:0000313" key="2">
    <source>
        <dbReference type="Proteomes" id="UP000070311"/>
    </source>
</evidence>
<protein>
    <submittedName>
        <fullName evidence="1">Uncharacterized protein</fullName>
    </submittedName>
</protein>
<gene>
    <name evidence="1" type="ORF">AKJ50_01760</name>
</gene>
<accession>A0A133VF73</accession>
<name>A0A133VF73_9EURY</name>
<dbReference type="EMBL" id="LHYD01000033">
    <property type="protein sequence ID" value="KXB05085.1"/>
    <property type="molecule type" value="Genomic_DNA"/>
</dbReference>
<sequence>MTNRNFNTPEDTVNTMIDSYNNRKVNLYLDSYSSKILENVSKAKAESAMNVIDERNGELKLQEINVDAQGSNATATVTIKLSIDFNGERMEKTNTVDLPLIEEDDGWKIDNVNVIDPLPFVL</sequence>
<organism evidence="1 2">
    <name type="scientific">candidate division MSBL1 archaeon SCGC-AAA382A13</name>
    <dbReference type="NCBI Taxonomy" id="1698279"/>
    <lineage>
        <taxon>Archaea</taxon>
        <taxon>Methanobacteriati</taxon>
        <taxon>Methanobacteriota</taxon>
        <taxon>candidate division MSBL1</taxon>
    </lineage>
</organism>
<dbReference type="Proteomes" id="UP000070311">
    <property type="component" value="Unassembled WGS sequence"/>
</dbReference>
<keyword evidence="2" id="KW-1185">Reference proteome</keyword>
<comment type="caution">
    <text evidence="1">The sequence shown here is derived from an EMBL/GenBank/DDBJ whole genome shotgun (WGS) entry which is preliminary data.</text>
</comment>